<keyword evidence="3" id="KW-0804">Transcription</keyword>
<evidence type="ECO:0000256" key="3">
    <source>
        <dbReference type="ARBA" id="ARBA00023163"/>
    </source>
</evidence>
<dbReference type="InterPro" id="IPR036388">
    <property type="entry name" value="WH-like_DNA-bd_sf"/>
</dbReference>
<dbReference type="PROSITE" id="PS51118">
    <property type="entry name" value="HTH_HXLR"/>
    <property type="match status" value="1"/>
</dbReference>
<evidence type="ECO:0000313" key="7">
    <source>
        <dbReference type="Proteomes" id="UP001196843"/>
    </source>
</evidence>
<dbReference type="Proteomes" id="UP001196843">
    <property type="component" value="Unassembled WGS sequence"/>
</dbReference>
<organism evidence="6 7">
    <name type="scientific">Microbacterium jejuense</name>
    <dbReference type="NCBI Taxonomy" id="1263637"/>
    <lineage>
        <taxon>Bacteria</taxon>
        <taxon>Bacillati</taxon>
        <taxon>Actinomycetota</taxon>
        <taxon>Actinomycetes</taxon>
        <taxon>Micrococcales</taxon>
        <taxon>Microbacteriaceae</taxon>
        <taxon>Microbacterium</taxon>
    </lineage>
</organism>
<dbReference type="PANTHER" id="PTHR33204:SF39">
    <property type="entry name" value="TRANSCRIPTIONAL REGULATORY PROTEIN"/>
    <property type="match status" value="1"/>
</dbReference>
<name>A0ABS7HNI8_9MICO</name>
<dbReference type="InterPro" id="IPR002577">
    <property type="entry name" value="HTH_HxlR"/>
</dbReference>
<evidence type="ECO:0000313" key="6">
    <source>
        <dbReference type="EMBL" id="MBW9094521.1"/>
    </source>
</evidence>
<keyword evidence="2" id="KW-0238">DNA-binding</keyword>
<dbReference type="InterPro" id="IPR036390">
    <property type="entry name" value="WH_DNA-bd_sf"/>
</dbReference>
<evidence type="ECO:0000256" key="2">
    <source>
        <dbReference type="ARBA" id="ARBA00023125"/>
    </source>
</evidence>
<keyword evidence="7" id="KW-1185">Reference proteome</keyword>
<comment type="caution">
    <text evidence="6">The sequence shown here is derived from an EMBL/GenBank/DDBJ whole genome shotgun (WGS) entry which is preliminary data.</text>
</comment>
<accession>A0ABS7HNI8</accession>
<dbReference type="PANTHER" id="PTHR33204">
    <property type="entry name" value="TRANSCRIPTIONAL REGULATOR, MARR FAMILY"/>
    <property type="match status" value="1"/>
</dbReference>
<sequence>MANTLTIAPAGEPAPTGYERSCEGAAPGTDHGRAIRDVLDRIGDKWSLLVVGTLRGERLRFTELQRHIPGISQRMLTLTLRQLERDGLITRTVHAEVPPRVEYELTPLGGTLVQLAMALADWAIENHPRIERSRDAYDAAHAPAAR</sequence>
<dbReference type="SUPFAM" id="SSF46785">
    <property type="entry name" value="Winged helix' DNA-binding domain"/>
    <property type="match status" value="1"/>
</dbReference>
<dbReference type="EMBL" id="JAEUAW010000009">
    <property type="protein sequence ID" value="MBW9094521.1"/>
    <property type="molecule type" value="Genomic_DNA"/>
</dbReference>
<keyword evidence="1" id="KW-0805">Transcription regulation</keyword>
<evidence type="ECO:0000259" key="5">
    <source>
        <dbReference type="PROSITE" id="PS51118"/>
    </source>
</evidence>
<feature type="domain" description="HTH hxlR-type" evidence="5">
    <location>
        <begin position="22"/>
        <end position="131"/>
    </location>
</feature>
<gene>
    <name evidence="6" type="ORF">JNB62_12570</name>
</gene>
<dbReference type="Pfam" id="PF01638">
    <property type="entry name" value="HxlR"/>
    <property type="match status" value="1"/>
</dbReference>
<protein>
    <submittedName>
        <fullName evidence="6">Helix-turn-helix transcriptional regulator</fullName>
    </submittedName>
</protein>
<dbReference type="RefSeq" id="WP_220301229.1">
    <property type="nucleotide sequence ID" value="NZ_JAEUAW010000009.1"/>
</dbReference>
<proteinExistence type="predicted"/>
<dbReference type="Gene3D" id="1.10.10.10">
    <property type="entry name" value="Winged helix-like DNA-binding domain superfamily/Winged helix DNA-binding domain"/>
    <property type="match status" value="1"/>
</dbReference>
<reference evidence="6 7" key="1">
    <citation type="journal article" date="2021" name="MBio">
        <title>Poor Competitiveness of Bradyrhizobium in Pigeon Pea Root Colonization in Indian Soils.</title>
        <authorList>
            <person name="Chalasani D."/>
            <person name="Basu A."/>
            <person name="Pullabhotla S.V.S.R.N."/>
            <person name="Jorrin B."/>
            <person name="Neal A.L."/>
            <person name="Poole P.S."/>
            <person name="Podile A.R."/>
            <person name="Tkacz A."/>
        </authorList>
    </citation>
    <scope>NUCLEOTIDE SEQUENCE [LARGE SCALE GENOMIC DNA]</scope>
    <source>
        <strain evidence="6 7">HU14</strain>
    </source>
</reference>
<evidence type="ECO:0000256" key="4">
    <source>
        <dbReference type="SAM" id="MobiDB-lite"/>
    </source>
</evidence>
<evidence type="ECO:0000256" key="1">
    <source>
        <dbReference type="ARBA" id="ARBA00023015"/>
    </source>
</evidence>
<feature type="region of interest" description="Disordered" evidence="4">
    <location>
        <begin position="1"/>
        <end position="30"/>
    </location>
</feature>